<dbReference type="GO" id="GO:0061630">
    <property type="term" value="F:ubiquitin protein ligase activity"/>
    <property type="evidence" value="ECO:0007669"/>
    <property type="project" value="UniProtKB-EC"/>
</dbReference>
<evidence type="ECO:0000259" key="11">
    <source>
        <dbReference type="PROSITE" id="PS50103"/>
    </source>
</evidence>
<dbReference type="PANTHER" id="PTHR13139">
    <property type="entry name" value="RING FINGER AND CCCH-TYPE ZINC FINGER DOMAIN-CONTAINING PROTEIN"/>
    <property type="match status" value="1"/>
</dbReference>
<dbReference type="PROSITE" id="PS50103">
    <property type="entry name" value="ZF_C3H1"/>
    <property type="match status" value="1"/>
</dbReference>
<dbReference type="EC" id="2.3.2.27" evidence="3"/>
<evidence type="ECO:0000256" key="3">
    <source>
        <dbReference type="ARBA" id="ARBA00012483"/>
    </source>
</evidence>
<comment type="caution">
    <text evidence="12">The sequence shown here is derived from an EMBL/GenBank/DDBJ whole genome shotgun (WGS) entry which is preliminary data.</text>
</comment>
<dbReference type="GO" id="GO:0003725">
    <property type="term" value="F:double-stranded RNA binding"/>
    <property type="evidence" value="ECO:0007669"/>
    <property type="project" value="TreeGrafter"/>
</dbReference>
<evidence type="ECO:0000313" key="12">
    <source>
        <dbReference type="EMBL" id="CAJ0599121.1"/>
    </source>
</evidence>
<dbReference type="Gene3D" id="3.30.40.10">
    <property type="entry name" value="Zinc/RING finger domain, C3HC4 (zinc finger)"/>
    <property type="match status" value="1"/>
</dbReference>
<proteinExistence type="predicted"/>
<dbReference type="InterPro" id="IPR041523">
    <property type="entry name" value="ROQ_II"/>
</dbReference>
<dbReference type="AlphaFoldDB" id="A0AA36M5V1"/>
<dbReference type="EMBL" id="CATQJL010000223">
    <property type="protein sequence ID" value="CAJ0599121.1"/>
    <property type="molecule type" value="Genomic_DNA"/>
</dbReference>
<comment type="subcellular location">
    <subcellularLocation>
        <location evidence="2">Cytoplasm</location>
        <location evidence="2">P-body</location>
    </subcellularLocation>
</comment>
<dbReference type="InterPro" id="IPR001841">
    <property type="entry name" value="Znf_RING"/>
</dbReference>
<dbReference type="GO" id="GO:0008270">
    <property type="term" value="F:zinc ion binding"/>
    <property type="evidence" value="ECO:0007669"/>
    <property type="project" value="UniProtKB-KW"/>
</dbReference>
<dbReference type="PANTHER" id="PTHR13139:SF54">
    <property type="entry name" value="RING-TYPE E3 UBIQUITIN TRANSFERASE"/>
    <property type="match status" value="1"/>
</dbReference>
<feature type="region of interest" description="Disordered" evidence="9">
    <location>
        <begin position="397"/>
        <end position="420"/>
    </location>
</feature>
<keyword evidence="4" id="KW-0808">Transferase</keyword>
<keyword evidence="5 8" id="KW-0479">Metal-binding</keyword>
<dbReference type="InterPro" id="IPR013083">
    <property type="entry name" value="Znf_RING/FYVE/PHD"/>
</dbReference>
<keyword evidence="6 8" id="KW-0863">Zinc-finger</keyword>
<dbReference type="Proteomes" id="UP001176961">
    <property type="component" value="Unassembled WGS sequence"/>
</dbReference>
<organism evidence="12 13">
    <name type="scientific">Cylicocyclus nassatus</name>
    <name type="common">Nematode worm</name>
    <dbReference type="NCBI Taxonomy" id="53992"/>
    <lineage>
        <taxon>Eukaryota</taxon>
        <taxon>Metazoa</taxon>
        <taxon>Ecdysozoa</taxon>
        <taxon>Nematoda</taxon>
        <taxon>Chromadorea</taxon>
        <taxon>Rhabditida</taxon>
        <taxon>Rhabditina</taxon>
        <taxon>Rhabditomorpha</taxon>
        <taxon>Strongyloidea</taxon>
        <taxon>Strongylidae</taxon>
        <taxon>Cylicocyclus</taxon>
    </lineage>
</organism>
<dbReference type="InterPro" id="IPR000571">
    <property type="entry name" value="Znf_CCCH"/>
</dbReference>
<dbReference type="InterPro" id="IPR017907">
    <property type="entry name" value="Znf_RING_CS"/>
</dbReference>
<dbReference type="GO" id="GO:0000932">
    <property type="term" value="C:P-body"/>
    <property type="evidence" value="ECO:0007669"/>
    <property type="project" value="UniProtKB-SubCell"/>
</dbReference>
<dbReference type="SUPFAM" id="SSF57850">
    <property type="entry name" value="RING/U-box"/>
    <property type="match status" value="1"/>
</dbReference>
<dbReference type="Pfam" id="PF21206">
    <property type="entry name" value="Roquin_1_2-like_ROQ"/>
    <property type="match status" value="1"/>
</dbReference>
<feature type="region of interest" description="Disordered" evidence="9">
    <location>
        <begin position="561"/>
        <end position="614"/>
    </location>
</feature>
<evidence type="ECO:0000313" key="13">
    <source>
        <dbReference type="Proteomes" id="UP001176961"/>
    </source>
</evidence>
<dbReference type="GO" id="GO:0003729">
    <property type="term" value="F:mRNA binding"/>
    <property type="evidence" value="ECO:0007669"/>
    <property type="project" value="TreeGrafter"/>
</dbReference>
<dbReference type="Gene3D" id="4.10.1000.10">
    <property type="entry name" value="Zinc finger, CCCH-type"/>
    <property type="match status" value="1"/>
</dbReference>
<dbReference type="PROSITE" id="PS00518">
    <property type="entry name" value="ZF_RING_1"/>
    <property type="match status" value="1"/>
</dbReference>
<dbReference type="GO" id="GO:0000209">
    <property type="term" value="P:protein polyubiquitination"/>
    <property type="evidence" value="ECO:0007669"/>
    <property type="project" value="TreeGrafter"/>
</dbReference>
<evidence type="ECO:0000256" key="8">
    <source>
        <dbReference type="PROSITE-ProRule" id="PRU00723"/>
    </source>
</evidence>
<feature type="domain" description="C3H1-type" evidence="11">
    <location>
        <begin position="424"/>
        <end position="452"/>
    </location>
</feature>
<dbReference type="Pfam" id="PF18386">
    <property type="entry name" value="ROQ_II"/>
    <property type="match status" value="1"/>
</dbReference>
<dbReference type="PROSITE" id="PS50089">
    <property type="entry name" value="ZF_RING_2"/>
    <property type="match status" value="1"/>
</dbReference>
<dbReference type="InterPro" id="IPR048575">
    <property type="entry name" value="Roquin_1_2-like_ROQ"/>
</dbReference>
<gene>
    <name evidence="12" type="ORF">CYNAS_LOCUS11104</name>
</gene>
<dbReference type="GO" id="GO:0035613">
    <property type="term" value="F:RNA stem-loop binding"/>
    <property type="evidence" value="ECO:0007669"/>
    <property type="project" value="TreeGrafter"/>
</dbReference>
<keyword evidence="7 8" id="KW-0862">Zinc</keyword>
<comment type="catalytic activity">
    <reaction evidence="1">
        <text>S-ubiquitinyl-[E2 ubiquitin-conjugating enzyme]-L-cysteine + [acceptor protein]-L-lysine = [E2 ubiquitin-conjugating enzyme]-L-cysteine + N(6)-ubiquitinyl-[acceptor protein]-L-lysine.</text>
        <dbReference type="EC" id="2.3.2.27"/>
    </reaction>
</comment>
<keyword evidence="13" id="KW-1185">Reference proteome</keyword>
<evidence type="ECO:0000256" key="7">
    <source>
        <dbReference type="ARBA" id="ARBA00022833"/>
    </source>
</evidence>
<dbReference type="GO" id="GO:0000288">
    <property type="term" value="P:nuclear-transcribed mRNA catabolic process, deadenylation-dependent decay"/>
    <property type="evidence" value="ECO:0007669"/>
    <property type="project" value="TreeGrafter"/>
</dbReference>
<dbReference type="InterPro" id="IPR036855">
    <property type="entry name" value="Znf_CCCH_sf"/>
</dbReference>
<evidence type="ECO:0000256" key="4">
    <source>
        <dbReference type="ARBA" id="ARBA00022679"/>
    </source>
</evidence>
<dbReference type="SUPFAM" id="SSF90229">
    <property type="entry name" value="CCCH zinc finger"/>
    <property type="match status" value="1"/>
</dbReference>
<dbReference type="GO" id="GO:0006511">
    <property type="term" value="P:ubiquitin-dependent protein catabolic process"/>
    <property type="evidence" value="ECO:0007669"/>
    <property type="project" value="TreeGrafter"/>
</dbReference>
<accession>A0AA36M5V1</accession>
<feature type="zinc finger region" description="C3H1-type" evidence="8">
    <location>
        <begin position="424"/>
        <end position="452"/>
    </location>
</feature>
<name>A0AA36M5V1_CYLNA</name>
<dbReference type="SMART" id="SM00356">
    <property type="entry name" value="ZnF_C3H1"/>
    <property type="match status" value="1"/>
</dbReference>
<sequence length="934" mass="102138">MAPAGQGLTWSDVLCCVVCNQLFDHHRAPVNLICGHVVCTRCIPQLYDNSCPEDQCEASFPVSTYPINAALLSIVTDEVDEYLPLWKVEDVSKDILSSIENALVSMAQYLHRAESERGGTVFSEILSRTMQRKLVSLLCFQLVEEEGRSRALKTSRAIAERIMTELLLSQQNSGSLSTHLWTAVRARGCQFLGPAMQEDVLKLILLALDKGALIARKTLVMYVVQMLSEDYPQVSKTCVGHVVQLLYRASCFNVMKRDGESSLMQLKDEFRSYESLRREHDAQIVQMAVECGLRISPDQWSALLYGDQAHRSHMQSIIDRLQTPHSYMQGVDELAAVASGSDSSSAVCDLAQMAQLLRVFDTLPGHHERVGWKRFSDYIDALYKLIKSHAEFTLKRNEQRARDAQRAAVSRRSTNPGGLDKAHAYKTKMCKDISARRLCPRGARCTYAHSVEELREVRRDSAQGGIPNQPPTTAPFIPMAQRVMVAVPPPTFPPNGSYHNEHPLPPVPPPPAAPAHPAMVPIVQLPVVMPSPTHHPLPSAPVTAGNPQMVMLPPGMPPRGMVMNNHHRPPQPTTGLHPAAPPPPPSLWSTHPPPPRGAVLMPPLNSPPSHPQPQFWVHPPPALYAFDPSSDNGYVWSSTQRPDLGLPPPPLPSTRANDQMLDTEQLMMKRNEIINRLAPLTLLDEDDFEDGGVGHVSYTVASSVLDERGELHPVALVVGPPALELPPIPPASLSTVPLPSSGAEGTITVIGDITMAANQRTRAPSLPLTQMPSVVTACPTSILSTEGAPTATVQADCATMQVKDAISQPLPTPAIQRSQVVAPVPMCAVPVTFDAGVMGERIGTVIRPVALADPQDMVSNSLDKIVDVKERLNEAEGGKSSTAVSQQLLVELRIAEREMELLDPRTQASCLLRELRQVDKQIEQIEAARPVENC</sequence>
<protein>
    <recommendedName>
        <fullName evidence="3">RING-type E3 ubiquitin transferase</fullName>
        <ecNumber evidence="3">2.3.2.27</ecNumber>
    </recommendedName>
</protein>
<dbReference type="GO" id="GO:0010494">
    <property type="term" value="C:cytoplasmic stress granule"/>
    <property type="evidence" value="ECO:0007669"/>
    <property type="project" value="TreeGrafter"/>
</dbReference>
<evidence type="ECO:0000256" key="1">
    <source>
        <dbReference type="ARBA" id="ARBA00000900"/>
    </source>
</evidence>
<dbReference type="InterPro" id="IPR052249">
    <property type="entry name" value="Roquin_domain"/>
</dbReference>
<feature type="domain" description="RING-type" evidence="10">
    <location>
        <begin position="16"/>
        <end position="55"/>
    </location>
</feature>
<evidence type="ECO:0000259" key="10">
    <source>
        <dbReference type="PROSITE" id="PS50089"/>
    </source>
</evidence>
<evidence type="ECO:0000256" key="5">
    <source>
        <dbReference type="ARBA" id="ARBA00022723"/>
    </source>
</evidence>
<evidence type="ECO:0000256" key="9">
    <source>
        <dbReference type="SAM" id="MobiDB-lite"/>
    </source>
</evidence>
<feature type="compositionally biased region" description="Pro residues" evidence="9">
    <location>
        <begin position="579"/>
        <end position="596"/>
    </location>
</feature>
<evidence type="ECO:0000256" key="6">
    <source>
        <dbReference type="ARBA" id="ARBA00022771"/>
    </source>
</evidence>
<evidence type="ECO:0000256" key="2">
    <source>
        <dbReference type="ARBA" id="ARBA00004201"/>
    </source>
</evidence>
<reference evidence="12" key="1">
    <citation type="submission" date="2023-07" db="EMBL/GenBank/DDBJ databases">
        <authorList>
            <consortium name="CYATHOMIX"/>
        </authorList>
    </citation>
    <scope>NUCLEOTIDE SEQUENCE</scope>
    <source>
        <strain evidence="12">N/A</strain>
    </source>
</reference>
<dbReference type="Gene3D" id="1.20.120.1790">
    <property type="match status" value="1"/>
</dbReference>